<evidence type="ECO:0000313" key="9">
    <source>
        <dbReference type="EMBL" id="RXD17390.1"/>
    </source>
</evidence>
<accession>A0A066T1R8</accession>
<reference evidence="6" key="8">
    <citation type="submission" date="2021-01" db="EMBL/GenBank/DDBJ databases">
        <title>Genomes of Escherichia coli STEC strains from raw meat-based diets for companion animals.</title>
        <authorList>
            <person name="Stevens M.J.A."/>
            <person name="Stephan R."/>
        </authorList>
    </citation>
    <scope>NUCLEOTIDE SEQUENCE</scope>
    <source>
        <strain evidence="6">ATC7-7</strain>
    </source>
</reference>
<sequence length="59" mass="6468">MNIQESIGELPETCRAVIKRKDGHIVGVRVLTDDERIASLMAFLELAEIAGYTITPPDA</sequence>
<reference evidence="9 12" key="4">
    <citation type="submission" date="2019-01" db="EMBL/GenBank/DDBJ databases">
        <title>Genomic analysis of febrile catheter-associated UTI E. coli isolates.</title>
        <authorList>
            <person name="Potter R."/>
            <person name="Zou Z."/>
            <person name="Henderson J."/>
            <person name="Dantas G."/>
        </authorList>
    </citation>
    <scope>NUCLEOTIDE SEQUENCE [LARGE SCALE GENOMIC DNA]</scope>
    <source>
        <strain evidence="9 12">29_CAASB</strain>
    </source>
</reference>
<reference evidence="2 15" key="3">
    <citation type="submission" date="2018-08" db="EMBL/GenBank/DDBJ databases">
        <authorList>
            <consortium name="GenomeTrakr network: Whole genome sequencing for foodborne pathogen traceback"/>
        </authorList>
    </citation>
    <scope>NUCLEOTIDE SEQUENCE [LARGE SCALE GENOMIC DNA]</scope>
    <source>
        <strain evidence="2 15">AZ-TG73163</strain>
    </source>
</reference>
<evidence type="ECO:0000313" key="2">
    <source>
        <dbReference type="EMBL" id="EFM0253701.1"/>
    </source>
</evidence>
<evidence type="ECO:0000313" key="5">
    <source>
        <dbReference type="EMBL" id="HAH7770680.1"/>
    </source>
</evidence>
<dbReference type="EMBL" id="MTPS01000339">
    <property type="protein sequence ID" value="ONG32796.1"/>
    <property type="molecule type" value="Genomic_DNA"/>
</dbReference>
<evidence type="ECO:0000313" key="8">
    <source>
        <dbReference type="EMBL" id="ONG32796.1"/>
    </source>
</evidence>
<dbReference type="EMBL" id="AATJOC010000010">
    <property type="protein sequence ID" value="EFM0253701.1"/>
    <property type="molecule type" value="Genomic_DNA"/>
</dbReference>
<reference evidence="7 13" key="5">
    <citation type="submission" date="2019-12" db="EMBL/GenBank/DDBJ databases">
        <title>Enteriobacteria Tanzani isolates_8377-8380.</title>
        <authorList>
            <person name="Subbiah M."/>
            <person name="Call D."/>
        </authorList>
    </citation>
    <scope>NUCLEOTIDE SEQUENCE [LARGE SCALE GENOMIC DNA]</scope>
    <source>
        <strain evidence="7 13">8380wG1</strain>
    </source>
</reference>
<dbReference type="EMBL" id="AP022360">
    <property type="protein sequence ID" value="BBU83165.1"/>
    <property type="molecule type" value="Genomic_DNA"/>
</dbReference>
<name>A0A066T1R8_ECOLX</name>
<organism evidence="5">
    <name type="scientific">Escherichia coli</name>
    <dbReference type="NCBI Taxonomy" id="562"/>
    <lineage>
        <taxon>Bacteria</taxon>
        <taxon>Pseudomonadati</taxon>
        <taxon>Pseudomonadota</taxon>
        <taxon>Gammaproteobacteria</taxon>
        <taxon>Enterobacterales</taxon>
        <taxon>Enterobacteriaceae</taxon>
        <taxon>Escherichia</taxon>
    </lineage>
</organism>
<evidence type="ECO:0000313" key="12">
    <source>
        <dbReference type="Proteomes" id="UP000288730"/>
    </source>
</evidence>
<gene>
    <name evidence="8" type="ORF">BXT93_19570</name>
    <name evidence="2" type="ORF">C719_002908</name>
    <name evidence="1" type="ORF">EIMP300_45650</name>
    <name evidence="9" type="ORF">EPS76_05400</name>
    <name evidence="7" type="ORF">GQA06_00480</name>
    <name evidence="4" type="ORF">GRC73_12020</name>
    <name evidence="5" type="ORF">HIE29_004170</name>
    <name evidence="6" type="ORF">JNA68_05420</name>
    <name evidence="10" type="ORF">OGM49_14045</name>
    <name evidence="3" type="ORF">R8O40_003741</name>
</gene>
<dbReference type="Proteomes" id="UP000188967">
    <property type="component" value="Unassembled WGS sequence"/>
</dbReference>
<dbReference type="Proteomes" id="UP000655659">
    <property type="component" value="Unassembled WGS sequence"/>
</dbReference>
<proteinExistence type="predicted"/>
<dbReference type="RefSeq" id="WP_001025459.1">
    <property type="nucleotide sequence ID" value="NZ_AP018784.2"/>
</dbReference>
<dbReference type="EMBL" id="JAETYU010000005">
    <property type="protein sequence ID" value="MBL6202646.1"/>
    <property type="molecule type" value="Genomic_DNA"/>
</dbReference>
<evidence type="ECO:0000313" key="14">
    <source>
        <dbReference type="Proteomes" id="UP000467488"/>
    </source>
</evidence>
<reference evidence="3" key="10">
    <citation type="submission" date="2024-02" db="EMBL/GenBank/DDBJ databases">
        <authorList>
            <consortium name="Clinical and Environmental Microbiology Branch: Whole genome sequencing antimicrobial resistance pathogens in the healthcare setting"/>
        </authorList>
    </citation>
    <scope>NUCLEOTIDE SEQUENCE</scope>
    <source>
        <strain evidence="3">1924188</strain>
    </source>
</reference>
<dbReference type="AlphaFoldDB" id="A0A066T1R8"/>
<dbReference type="GeneID" id="75172004"/>
<protein>
    <submittedName>
        <fullName evidence="5">Uncharacterized protein</fullName>
    </submittedName>
</protein>
<dbReference type="EMBL" id="DABCJL010000011">
    <property type="protein sequence ID" value="HAH7770680.1"/>
    <property type="molecule type" value="Genomic_DNA"/>
</dbReference>
<evidence type="ECO:0000313" key="3">
    <source>
        <dbReference type="EMBL" id="EMJ5255458.1"/>
    </source>
</evidence>
<dbReference type="Proteomes" id="UP000467488">
    <property type="component" value="Chromosome"/>
</dbReference>
<reference evidence="1 14" key="6">
    <citation type="submission" date="2020-01" db="EMBL/GenBank/DDBJ databases">
        <title>Dynamics of blaIMP-6 dissemination in carbapenem resistant Enterobacteriacea isolated from regional surveillance in Osaka, Japan.</title>
        <authorList>
            <person name="Abe R."/>
            <person name="Akeda Y."/>
            <person name="Sugawara Y."/>
            <person name="Yamamoto N."/>
            <person name="Tomono K."/>
            <person name="Takeuchi D."/>
            <person name="Kawahara R."/>
            <person name="Hamada S."/>
        </authorList>
    </citation>
    <scope>NUCLEOTIDE SEQUENCE [LARGE SCALE GENOMIC DNA]</scope>
    <source>
        <strain evidence="1 14">E300</strain>
    </source>
</reference>
<evidence type="ECO:0000313" key="1">
    <source>
        <dbReference type="EMBL" id="BBU83165.1"/>
    </source>
</evidence>
<evidence type="ECO:0000313" key="6">
    <source>
        <dbReference type="EMBL" id="MBL6202646.1"/>
    </source>
</evidence>
<reference evidence="10" key="9">
    <citation type="journal article" date="2023" name="Microorganisms">
        <title>Comparative Genomic Analysis of ST131 Subclade C2 of ESBL-Producing E. coli Isolates from Patients with Recurrent and Sporadic Urinary Tract Infections.</title>
        <authorList>
            <person name="Jaen-Luchoro D."/>
            <person name="Kahnamouei A."/>
            <person name="Yazdanshenas S."/>
            <person name="Lindblom A."/>
            <person name="Samuelsson E."/>
            <person name="Ahren C."/>
            <person name="Karami N."/>
        </authorList>
    </citation>
    <scope>NUCLEOTIDE SEQUENCE</scope>
    <source>
        <strain evidence="10">S7</strain>
    </source>
</reference>
<evidence type="ECO:0000313" key="11">
    <source>
        <dbReference type="Proteomes" id="UP000188967"/>
    </source>
</evidence>
<dbReference type="Proteomes" id="UP001180189">
    <property type="component" value="Chromosome"/>
</dbReference>
<evidence type="ECO:0000313" key="7">
    <source>
        <dbReference type="EMBL" id="MWR12322.1"/>
    </source>
</evidence>
<dbReference type="EMBL" id="CP107128">
    <property type="protein sequence ID" value="WLM93872.1"/>
    <property type="molecule type" value="Genomic_DNA"/>
</dbReference>
<evidence type="ECO:0000313" key="10">
    <source>
        <dbReference type="EMBL" id="WLM93872.1"/>
    </source>
</evidence>
<dbReference type="EMBL" id="WTQJ01000002">
    <property type="protein sequence ID" value="MWR12322.1"/>
    <property type="molecule type" value="Genomic_DNA"/>
</dbReference>
<reference evidence="8 11" key="1">
    <citation type="submission" date="2017-01" db="EMBL/GenBank/DDBJ databases">
        <title>Draft genome sequence of an E. coli strain isolated from human, in Amazon, Brazil.</title>
        <authorList>
            <person name="Moura Q."/>
            <person name="Fernandes M.R."/>
            <person name="Cerdeira L."/>
            <person name="Vianello M."/>
            <person name="Souza T.A."/>
            <person name="Ienne S."/>
            <person name="Lincopan N."/>
        </authorList>
    </citation>
    <scope>NUCLEOTIDE SEQUENCE [LARGE SCALE GENOMIC DNA]</scope>
    <source>
        <strain evidence="8 11">ICBEcBL-II-13</strain>
    </source>
</reference>
<dbReference type="EMBL" id="ABONVU020000015">
    <property type="protein sequence ID" value="EMJ5255458.1"/>
    <property type="molecule type" value="Genomic_DNA"/>
</dbReference>
<dbReference type="Proteomes" id="UP000288730">
    <property type="component" value="Unassembled WGS sequence"/>
</dbReference>
<evidence type="ECO:0000313" key="4">
    <source>
        <dbReference type="EMBL" id="HAH4524733.1"/>
    </source>
</evidence>
<evidence type="ECO:0000313" key="13">
    <source>
        <dbReference type="Proteomes" id="UP000430387"/>
    </source>
</evidence>
<reference evidence="5" key="2">
    <citation type="journal article" date="2018" name="Genome Biol.">
        <title>SKESA: strategic k-mer extension for scrupulous assemblies.</title>
        <authorList>
            <person name="Souvorov A."/>
            <person name="Agarwala R."/>
            <person name="Lipman D.J."/>
        </authorList>
    </citation>
    <scope>NUCLEOTIDE SEQUENCE [LARGE SCALE GENOMIC DNA]</scope>
    <source>
        <strain evidence="5">C0382</strain>
        <strain evidence="4">EC00763</strain>
    </source>
</reference>
<dbReference type="Proteomes" id="UP000430387">
    <property type="component" value="Unassembled WGS sequence"/>
</dbReference>
<dbReference type="Proteomes" id="UP001285616">
    <property type="component" value="Unassembled WGS sequence"/>
</dbReference>
<reference evidence="5" key="7">
    <citation type="submission" date="2020-01" db="EMBL/GenBank/DDBJ databases">
        <authorList>
            <consortium name="NCBI Pathogen Detection Project"/>
        </authorList>
    </citation>
    <scope>NUCLEOTIDE SEQUENCE</scope>
    <source>
        <strain evidence="5">C0382</strain>
        <strain evidence="4">EC00763</strain>
    </source>
</reference>
<dbReference type="Proteomes" id="UP000527548">
    <property type="component" value="Unassembled WGS sequence"/>
</dbReference>
<evidence type="ECO:0000313" key="15">
    <source>
        <dbReference type="Proteomes" id="UP000527548"/>
    </source>
</evidence>
<dbReference type="EMBL" id="DABBJX010000011">
    <property type="protein sequence ID" value="HAH4524733.1"/>
    <property type="molecule type" value="Genomic_DNA"/>
</dbReference>
<dbReference type="Proteomes" id="UP000843571">
    <property type="component" value="Unassembled WGS sequence"/>
</dbReference>
<dbReference type="EMBL" id="SCJN01000025">
    <property type="protein sequence ID" value="RXD17390.1"/>
    <property type="molecule type" value="Genomic_DNA"/>
</dbReference>